<dbReference type="InterPro" id="IPR032675">
    <property type="entry name" value="LRR_dom_sf"/>
</dbReference>
<name>A0A0N0VF77_LEPPY</name>
<dbReference type="RefSeq" id="XP_015658691.1">
    <property type="nucleotide sequence ID" value="XM_015802247.1"/>
</dbReference>
<dbReference type="Proteomes" id="UP000037923">
    <property type="component" value="Unassembled WGS sequence"/>
</dbReference>
<dbReference type="InterPro" id="IPR050836">
    <property type="entry name" value="SDS22/Internalin_LRR"/>
</dbReference>
<dbReference type="EMBL" id="LGTL01000008">
    <property type="protein sequence ID" value="KPA80252.1"/>
    <property type="molecule type" value="Genomic_DNA"/>
</dbReference>
<dbReference type="PANTHER" id="PTHR46652:SF8">
    <property type="entry name" value="LEUCINE RICH REPEAT CONTAINING 23"/>
    <property type="match status" value="1"/>
</dbReference>
<evidence type="ECO:0008006" key="5">
    <source>
        <dbReference type="Google" id="ProtNLM"/>
    </source>
</evidence>
<protein>
    <recommendedName>
        <fullName evidence="5">Leucine-rich repeat protein (LRRP)</fullName>
    </recommendedName>
</protein>
<dbReference type="SMART" id="SM00367">
    <property type="entry name" value="LRR_CC"/>
    <property type="match status" value="5"/>
</dbReference>
<dbReference type="OMA" id="ERIDMCG"/>
<evidence type="ECO:0000256" key="1">
    <source>
        <dbReference type="ARBA" id="ARBA00022614"/>
    </source>
</evidence>
<accession>A0A0N0VF77</accession>
<proteinExistence type="predicted"/>
<keyword evidence="4" id="KW-1185">Reference proteome</keyword>
<dbReference type="InterPro" id="IPR006553">
    <property type="entry name" value="Leu-rich_rpt_Cys-con_subtyp"/>
</dbReference>
<dbReference type="OrthoDB" id="261100at2759"/>
<dbReference type="VEuPathDB" id="TriTrypDB:LpyrH10_08_0020"/>
<reference evidence="3 4" key="1">
    <citation type="submission" date="2015-07" db="EMBL/GenBank/DDBJ databases">
        <title>High-quality genome of monoxenous trypanosomatid Leptomonas pyrrhocoris.</title>
        <authorList>
            <person name="Flegontov P."/>
            <person name="Butenko A."/>
            <person name="Firsov S."/>
            <person name="Vlcek C."/>
            <person name="Logacheva M.D."/>
            <person name="Field M."/>
            <person name="Filatov D."/>
            <person name="Flegontova O."/>
            <person name="Gerasimov E."/>
            <person name="Jackson A.P."/>
            <person name="Kelly S."/>
            <person name="Opperdoes F."/>
            <person name="O'Reilly A."/>
            <person name="Votypka J."/>
            <person name="Yurchenko V."/>
            <person name="Lukes J."/>
        </authorList>
    </citation>
    <scope>NUCLEOTIDE SEQUENCE [LARGE SCALE GENOMIC DNA]</scope>
    <source>
        <strain evidence="3">H10</strain>
    </source>
</reference>
<dbReference type="GeneID" id="26904844"/>
<gene>
    <name evidence="3" type="ORF">ABB37_04553</name>
</gene>
<dbReference type="SUPFAM" id="SSF52058">
    <property type="entry name" value="L domain-like"/>
    <property type="match status" value="2"/>
</dbReference>
<comment type="caution">
    <text evidence="3">The sequence shown here is derived from an EMBL/GenBank/DDBJ whole genome shotgun (WGS) entry which is preliminary data.</text>
</comment>
<sequence length="525" mass="56436">MDALVAELETLHSHLRTTQAYRDSEAKPSLLLDAVEKNALTQVMSYYRGDALSTLAAVSPCARLCSEIASNGRRRTNLHIPLNCDAFLHELQYNFKALQPVSNISWWLERCPLSIRAKDADALNELLTASPAVHEKLKSLYIGKREMNTSVPVNVLHQLEELSVSGDAALLRAVDASQLTELRTLRLYKCAEDTYAILCRIPSLQSLFIEGLEMSTPSMHEMAFAKSLVQLTVTTSTLGSINGFEVCANLHHVRFHYCSGMEALSSLAAAPHLWTITGQSIGVHQLRGLAMCPELEVLELSSCKSLRRLSSLSGATHLKRISVQGSDVDDISGLAACLLLETINLSGCAHLTSLSPLSGAPRIRHIYAAGTGVRDVSGLASCPLLEVLDVSYCENLSSLACLAECPHLKQLLAAGSGVSVIDGLATCPELTSVDFTGCYNLSSLSALAGAPKLAKVVAPRSAVNNIDNIGKCPELESVDLKYCKNLQSLAPLVGAPKLGLIIAARKSLTNAMCPEELLPLIKEKA</sequence>
<evidence type="ECO:0000313" key="3">
    <source>
        <dbReference type="EMBL" id="KPA80252.1"/>
    </source>
</evidence>
<keyword evidence="2" id="KW-0677">Repeat</keyword>
<keyword evidence="1" id="KW-0433">Leucine-rich repeat</keyword>
<dbReference type="PANTHER" id="PTHR46652">
    <property type="entry name" value="LEUCINE-RICH REPEAT AND IQ DOMAIN-CONTAINING PROTEIN 1-RELATED"/>
    <property type="match status" value="1"/>
</dbReference>
<evidence type="ECO:0000313" key="4">
    <source>
        <dbReference type="Proteomes" id="UP000037923"/>
    </source>
</evidence>
<dbReference type="AlphaFoldDB" id="A0A0N0VF77"/>
<dbReference type="Gene3D" id="3.80.10.10">
    <property type="entry name" value="Ribonuclease Inhibitor"/>
    <property type="match status" value="3"/>
</dbReference>
<organism evidence="3 4">
    <name type="scientific">Leptomonas pyrrhocoris</name>
    <name type="common">Firebug parasite</name>
    <dbReference type="NCBI Taxonomy" id="157538"/>
    <lineage>
        <taxon>Eukaryota</taxon>
        <taxon>Discoba</taxon>
        <taxon>Euglenozoa</taxon>
        <taxon>Kinetoplastea</taxon>
        <taxon>Metakinetoplastina</taxon>
        <taxon>Trypanosomatida</taxon>
        <taxon>Trypanosomatidae</taxon>
        <taxon>Leishmaniinae</taxon>
        <taxon>Leptomonas</taxon>
    </lineage>
</organism>
<evidence type="ECO:0000256" key="2">
    <source>
        <dbReference type="ARBA" id="ARBA00022737"/>
    </source>
</evidence>